<dbReference type="AlphaFoldDB" id="A0A9W2ZA79"/>
<protein>
    <submittedName>
        <fullName evidence="3">Uncharacterized protein LOC106069044 isoform X1</fullName>
    </submittedName>
</protein>
<keyword evidence="2" id="KW-1185">Reference proteome</keyword>
<name>A0A9W2ZA79_BIOGL</name>
<organism evidence="2 3">
    <name type="scientific">Biomphalaria glabrata</name>
    <name type="common">Bloodfluke planorb</name>
    <name type="synonym">Freshwater snail</name>
    <dbReference type="NCBI Taxonomy" id="6526"/>
    <lineage>
        <taxon>Eukaryota</taxon>
        <taxon>Metazoa</taxon>
        <taxon>Spiralia</taxon>
        <taxon>Lophotrochozoa</taxon>
        <taxon>Mollusca</taxon>
        <taxon>Gastropoda</taxon>
        <taxon>Heterobranchia</taxon>
        <taxon>Euthyneura</taxon>
        <taxon>Panpulmonata</taxon>
        <taxon>Hygrophila</taxon>
        <taxon>Lymnaeoidea</taxon>
        <taxon>Planorbidae</taxon>
        <taxon>Biomphalaria</taxon>
    </lineage>
</organism>
<feature type="region of interest" description="Disordered" evidence="1">
    <location>
        <begin position="410"/>
        <end position="438"/>
    </location>
</feature>
<evidence type="ECO:0000313" key="2">
    <source>
        <dbReference type="Proteomes" id="UP001165740"/>
    </source>
</evidence>
<gene>
    <name evidence="3" type="primary">LOC106069044</name>
</gene>
<proteinExistence type="predicted"/>
<dbReference type="RefSeq" id="XP_055871800.1">
    <property type="nucleotide sequence ID" value="XM_056015825.1"/>
</dbReference>
<dbReference type="OrthoDB" id="6092352at2759"/>
<sequence>MAAPNEISRKDQFQAYAMVPGLSYIPDKIEVAENPALIHKIQTEFLEFLICLTDTLKLLHLIKPKHLRCMNPIPQSVLREMRVFGNKGPLYKKFDKHTGGAIVGISASADNLFRKGMSTASGFVNKTKPVLKKEGIKKKPLESDLIEIIGKRTKPLWHSVALDRNQEQNMTQLLEEKLDDPKAESSQIKLQRDIINKKNIPVTRTRSETLVIAIKYLMQTNIRPNDEEFQRQMDMMAASDAGFKSVEEYKIYLETLRPHWYKDLLKSCIHIGIYTAKEIMEAFEDLGYFYNMNEASLNLAKAKLSYLVLSLPIWDIGRMEVQRVIDFILYEILKEAKNKNILEEWLVVRKLPYVVMPAIQSDELIAMREAQQQTQQVEQPVHPQSKLNSATSLSEKTDIVKEVVVHNVSSKTAKGKKNAKLKIKKSSSKTKPEILLSA</sequence>
<evidence type="ECO:0000256" key="1">
    <source>
        <dbReference type="SAM" id="MobiDB-lite"/>
    </source>
</evidence>
<dbReference type="GeneID" id="106069044"/>
<dbReference type="Proteomes" id="UP001165740">
    <property type="component" value="Chromosome 17"/>
</dbReference>
<evidence type="ECO:0000313" key="3">
    <source>
        <dbReference type="RefSeq" id="XP_055871800.1"/>
    </source>
</evidence>
<accession>A0A9W2ZA79</accession>
<feature type="compositionally biased region" description="Basic residues" evidence="1">
    <location>
        <begin position="413"/>
        <end position="428"/>
    </location>
</feature>
<reference evidence="3" key="1">
    <citation type="submission" date="2025-08" db="UniProtKB">
        <authorList>
            <consortium name="RefSeq"/>
        </authorList>
    </citation>
    <scope>IDENTIFICATION</scope>
</reference>